<proteinExistence type="predicted"/>
<protein>
    <submittedName>
        <fullName evidence="1">Uncharacterized protein</fullName>
    </submittedName>
</protein>
<name>A0A6J7WVX3_9CAUD</name>
<reference evidence="1" key="1">
    <citation type="submission" date="2020-05" db="EMBL/GenBank/DDBJ databases">
        <authorList>
            <person name="Chiriac C."/>
            <person name="Salcher M."/>
            <person name="Ghai R."/>
            <person name="Kavagutti S V."/>
        </authorList>
    </citation>
    <scope>NUCLEOTIDE SEQUENCE</scope>
</reference>
<evidence type="ECO:0000313" key="1">
    <source>
        <dbReference type="EMBL" id="CAB5222141.1"/>
    </source>
</evidence>
<gene>
    <name evidence="1" type="ORF">UFOVP363_14</name>
</gene>
<sequence length="88" mass="9349">MISTNTTVTSTPVKIVSKAINETRQVHVNPSGNDCFVGGSDVTTANGFKIQNNTTITIVVPPNEELWAVVSSGTHSVMTLTNYAEIQA</sequence>
<organism evidence="1">
    <name type="scientific">uncultured Caudovirales phage</name>
    <dbReference type="NCBI Taxonomy" id="2100421"/>
    <lineage>
        <taxon>Viruses</taxon>
        <taxon>Duplodnaviria</taxon>
        <taxon>Heunggongvirae</taxon>
        <taxon>Uroviricota</taxon>
        <taxon>Caudoviricetes</taxon>
        <taxon>Peduoviridae</taxon>
        <taxon>Maltschvirus</taxon>
        <taxon>Maltschvirus maltsch</taxon>
    </lineage>
</organism>
<accession>A0A6J7WVX3</accession>
<dbReference type="EMBL" id="LR798298">
    <property type="protein sequence ID" value="CAB5222141.1"/>
    <property type="molecule type" value="Genomic_DNA"/>
</dbReference>